<proteinExistence type="predicted"/>
<evidence type="ECO:0000256" key="1">
    <source>
        <dbReference type="SAM" id="MobiDB-lite"/>
    </source>
</evidence>
<reference evidence="2 3" key="1">
    <citation type="submission" date="2021-01" db="EMBL/GenBank/DDBJ databases">
        <title>Whole genome shotgun sequence of Catellatospora bangladeshensis NBRC 107357.</title>
        <authorList>
            <person name="Komaki H."/>
            <person name="Tamura T."/>
        </authorList>
    </citation>
    <scope>NUCLEOTIDE SEQUENCE [LARGE SCALE GENOMIC DNA]</scope>
    <source>
        <strain evidence="2 3">NBRC 107357</strain>
    </source>
</reference>
<organism evidence="2 3">
    <name type="scientific">Catellatospora bangladeshensis</name>
    <dbReference type="NCBI Taxonomy" id="310355"/>
    <lineage>
        <taxon>Bacteria</taxon>
        <taxon>Bacillati</taxon>
        <taxon>Actinomycetota</taxon>
        <taxon>Actinomycetes</taxon>
        <taxon>Micromonosporales</taxon>
        <taxon>Micromonosporaceae</taxon>
        <taxon>Catellatospora</taxon>
    </lineage>
</organism>
<dbReference type="AlphaFoldDB" id="A0A8J3JUK2"/>
<keyword evidence="3" id="KW-1185">Reference proteome</keyword>
<accession>A0A8J3JUK2</accession>
<name>A0A8J3JUK2_9ACTN</name>
<protein>
    <submittedName>
        <fullName evidence="2">Uncharacterized protein</fullName>
    </submittedName>
</protein>
<dbReference type="Proteomes" id="UP000601223">
    <property type="component" value="Unassembled WGS sequence"/>
</dbReference>
<evidence type="ECO:0000313" key="2">
    <source>
        <dbReference type="EMBL" id="GIF84004.1"/>
    </source>
</evidence>
<feature type="compositionally biased region" description="Basic and acidic residues" evidence="1">
    <location>
        <begin position="1"/>
        <end position="13"/>
    </location>
</feature>
<evidence type="ECO:0000313" key="3">
    <source>
        <dbReference type="Proteomes" id="UP000601223"/>
    </source>
</evidence>
<dbReference type="RefSeq" id="WP_203751622.1">
    <property type="nucleotide sequence ID" value="NZ_BONF01000033.1"/>
</dbReference>
<comment type="caution">
    <text evidence="2">The sequence shown here is derived from an EMBL/GenBank/DDBJ whole genome shotgun (WGS) entry which is preliminary data.</text>
</comment>
<gene>
    <name evidence="2" type="ORF">Cba03nite_53530</name>
</gene>
<sequence>MDDQAEWRARRDNAVAQHALAEQRQRAAETERAKELVRRFAAEAGARGLRTTALTAFAYDGGGRYRTGLRGWYLQRARTLAVTPDGTFYVLGVPASLRARLTGAQVPPADPPLIVGRGARDGESMPLEQLLRQRLEAGDDWD</sequence>
<feature type="region of interest" description="Disordered" evidence="1">
    <location>
        <begin position="1"/>
        <end position="28"/>
    </location>
</feature>
<dbReference type="EMBL" id="BONF01000033">
    <property type="protein sequence ID" value="GIF84004.1"/>
    <property type="molecule type" value="Genomic_DNA"/>
</dbReference>